<evidence type="ECO:0000256" key="1">
    <source>
        <dbReference type="ARBA" id="ARBA00003279"/>
    </source>
</evidence>
<dbReference type="InterPro" id="IPR020846">
    <property type="entry name" value="MFS_dom"/>
</dbReference>
<dbReference type="InterPro" id="IPR001958">
    <property type="entry name" value="Tet-R_TetA/multi-R_MdtG-like"/>
</dbReference>
<comment type="similarity">
    <text evidence="3">Belongs to the major facilitator superfamily. TCR/Tet family.</text>
</comment>
<keyword evidence="5 8" id="KW-0812">Transmembrane</keyword>
<keyword evidence="4" id="KW-0813">Transport</keyword>
<keyword evidence="11" id="KW-1185">Reference proteome</keyword>
<dbReference type="InterPro" id="IPR005829">
    <property type="entry name" value="Sugar_transporter_CS"/>
</dbReference>
<evidence type="ECO:0000256" key="2">
    <source>
        <dbReference type="ARBA" id="ARBA00004141"/>
    </source>
</evidence>
<feature type="domain" description="Major facilitator superfamily (MFS) profile" evidence="9">
    <location>
        <begin position="8"/>
        <end position="403"/>
    </location>
</feature>
<evidence type="ECO:0000256" key="8">
    <source>
        <dbReference type="SAM" id="Phobius"/>
    </source>
</evidence>
<feature type="transmembrane region" description="Helical" evidence="8">
    <location>
        <begin position="341"/>
        <end position="367"/>
    </location>
</feature>
<evidence type="ECO:0000256" key="7">
    <source>
        <dbReference type="ARBA" id="ARBA00023136"/>
    </source>
</evidence>
<keyword evidence="6 8" id="KW-1133">Transmembrane helix</keyword>
<comment type="subcellular location">
    <subcellularLocation>
        <location evidence="2">Membrane</location>
        <topology evidence="2">Multi-pass membrane protein</topology>
    </subcellularLocation>
</comment>
<dbReference type="Proteomes" id="UP000189981">
    <property type="component" value="Unassembled WGS sequence"/>
</dbReference>
<feature type="transmembrane region" description="Helical" evidence="8">
    <location>
        <begin position="379"/>
        <end position="399"/>
    </location>
</feature>
<gene>
    <name evidence="10" type="ORF">SAMN05661099_2692</name>
</gene>
<reference evidence="11" key="1">
    <citation type="submission" date="2017-02" db="EMBL/GenBank/DDBJ databases">
        <authorList>
            <person name="Varghese N."/>
            <person name="Submissions S."/>
        </authorList>
    </citation>
    <scope>NUCLEOTIDE SEQUENCE [LARGE SCALE GENOMIC DNA]</scope>
    <source>
        <strain evidence="11">DSM 22385</strain>
    </source>
</reference>
<dbReference type="EMBL" id="FUYR01000002">
    <property type="protein sequence ID" value="SKB76238.1"/>
    <property type="molecule type" value="Genomic_DNA"/>
</dbReference>
<evidence type="ECO:0000256" key="3">
    <source>
        <dbReference type="ARBA" id="ARBA00007520"/>
    </source>
</evidence>
<evidence type="ECO:0000313" key="11">
    <source>
        <dbReference type="Proteomes" id="UP000189981"/>
    </source>
</evidence>
<dbReference type="InterPro" id="IPR011701">
    <property type="entry name" value="MFS"/>
</dbReference>
<dbReference type="PANTHER" id="PTHR23504:SF15">
    <property type="entry name" value="MAJOR FACILITATOR SUPERFAMILY (MFS) PROFILE DOMAIN-CONTAINING PROTEIN"/>
    <property type="match status" value="1"/>
</dbReference>
<organism evidence="10 11">
    <name type="scientific">Daejeonella lutea</name>
    <dbReference type="NCBI Taxonomy" id="572036"/>
    <lineage>
        <taxon>Bacteria</taxon>
        <taxon>Pseudomonadati</taxon>
        <taxon>Bacteroidota</taxon>
        <taxon>Sphingobacteriia</taxon>
        <taxon>Sphingobacteriales</taxon>
        <taxon>Sphingobacteriaceae</taxon>
        <taxon>Daejeonella</taxon>
    </lineage>
</organism>
<accession>A0A1T5DWR1</accession>
<protein>
    <submittedName>
        <fullName evidence="10">MFS transporter, DHA1 family, tetracycline resistance protein</fullName>
    </submittedName>
</protein>
<feature type="transmembrane region" description="Helical" evidence="8">
    <location>
        <begin position="137"/>
        <end position="159"/>
    </location>
</feature>
<proteinExistence type="inferred from homology"/>
<dbReference type="SUPFAM" id="SSF103473">
    <property type="entry name" value="MFS general substrate transporter"/>
    <property type="match status" value="1"/>
</dbReference>
<feature type="transmembrane region" description="Helical" evidence="8">
    <location>
        <begin position="214"/>
        <end position="231"/>
    </location>
</feature>
<dbReference type="OrthoDB" id="9793283at2"/>
<comment type="function">
    <text evidence="1">Resistance to tetracycline by an active tetracycline efflux. This is an energy-dependent process that decreases the accumulation of the antibiotic in whole cells. This protein functions as a metal-tetracycline/H(+) antiporter.</text>
</comment>
<sequence>MPTSRKAAMSFIFITLLIDVTGLGLIIPVFPELIKQLTHGNISEASQWSGWLTFAYAIMQFVCAPIIGNLSDKYGRRPVLLLSLFGFGIDYIFLSLAPSIWWLFLGRIIAGIFGASFTTATAYIADISTDENRAQNFGMIGAAFGLGFIIGPGLGGLLGELGPRVPFIAAAILTFLNVIYGYFVLPESLTKEHRRPFEWKRANPLGSLLQLKKYKGVGGLIVSLIFVYISAHAVQSTWTFFNIEKFNWSNALMGISLTVVGLLVALVQGVLIRYTNPRLGDEKSIYVGLGLYSLGLFLFAFANQGWMMFAFLIPYCLGGIAGPALQSIISGNVPKNEQGELQGALTSLMSATSIVGPLLMTNLFAWFTRPGAPVKFAGAPFFAGAILMFVSAVIAARTMKRDVFINRKTNP</sequence>
<dbReference type="AlphaFoldDB" id="A0A1T5DWR1"/>
<feature type="transmembrane region" description="Helical" evidence="8">
    <location>
        <begin position="308"/>
        <end position="329"/>
    </location>
</feature>
<dbReference type="Pfam" id="PF07690">
    <property type="entry name" value="MFS_1"/>
    <property type="match status" value="1"/>
</dbReference>
<keyword evidence="7 8" id="KW-0472">Membrane</keyword>
<feature type="transmembrane region" description="Helical" evidence="8">
    <location>
        <begin position="108"/>
        <end position="125"/>
    </location>
</feature>
<evidence type="ECO:0000256" key="5">
    <source>
        <dbReference type="ARBA" id="ARBA00022692"/>
    </source>
</evidence>
<feature type="transmembrane region" description="Helical" evidence="8">
    <location>
        <begin position="284"/>
        <end position="302"/>
    </location>
</feature>
<dbReference type="PROSITE" id="PS50850">
    <property type="entry name" value="MFS"/>
    <property type="match status" value="1"/>
</dbReference>
<dbReference type="CDD" id="cd17388">
    <property type="entry name" value="MFS_TetA"/>
    <property type="match status" value="1"/>
</dbReference>
<evidence type="ECO:0000259" key="9">
    <source>
        <dbReference type="PROSITE" id="PS50850"/>
    </source>
</evidence>
<dbReference type="STRING" id="572036.SAMN05661099_2692"/>
<feature type="transmembrane region" description="Helical" evidence="8">
    <location>
        <begin position="79"/>
        <end position="102"/>
    </location>
</feature>
<dbReference type="PRINTS" id="PR01035">
    <property type="entry name" value="TCRTETA"/>
</dbReference>
<evidence type="ECO:0000313" key="10">
    <source>
        <dbReference type="EMBL" id="SKB76238.1"/>
    </source>
</evidence>
<dbReference type="Gene3D" id="1.20.1250.20">
    <property type="entry name" value="MFS general substrate transporter like domains"/>
    <property type="match status" value="1"/>
</dbReference>
<evidence type="ECO:0000256" key="6">
    <source>
        <dbReference type="ARBA" id="ARBA00022989"/>
    </source>
</evidence>
<feature type="transmembrane region" description="Helical" evidence="8">
    <location>
        <begin position="251"/>
        <end position="272"/>
    </location>
</feature>
<dbReference type="PANTHER" id="PTHR23504">
    <property type="entry name" value="MAJOR FACILITATOR SUPERFAMILY DOMAIN-CONTAINING PROTEIN 10"/>
    <property type="match status" value="1"/>
</dbReference>
<feature type="transmembrane region" description="Helical" evidence="8">
    <location>
        <begin position="165"/>
        <end position="185"/>
    </location>
</feature>
<dbReference type="GO" id="GO:0016020">
    <property type="term" value="C:membrane"/>
    <property type="evidence" value="ECO:0007669"/>
    <property type="project" value="UniProtKB-SubCell"/>
</dbReference>
<feature type="transmembrane region" description="Helical" evidence="8">
    <location>
        <begin position="50"/>
        <end position="67"/>
    </location>
</feature>
<name>A0A1T5DWR1_9SPHI</name>
<dbReference type="InterPro" id="IPR036259">
    <property type="entry name" value="MFS_trans_sf"/>
</dbReference>
<dbReference type="GO" id="GO:0022857">
    <property type="term" value="F:transmembrane transporter activity"/>
    <property type="evidence" value="ECO:0007669"/>
    <property type="project" value="InterPro"/>
</dbReference>
<evidence type="ECO:0000256" key="4">
    <source>
        <dbReference type="ARBA" id="ARBA00022448"/>
    </source>
</evidence>
<dbReference type="RefSeq" id="WP_079703172.1">
    <property type="nucleotide sequence ID" value="NZ_FUYR01000002.1"/>
</dbReference>
<feature type="transmembrane region" description="Helical" evidence="8">
    <location>
        <begin position="7"/>
        <end position="30"/>
    </location>
</feature>
<dbReference type="PROSITE" id="PS00216">
    <property type="entry name" value="SUGAR_TRANSPORT_1"/>
    <property type="match status" value="1"/>
</dbReference>